<accession>A0A6I4W9F0</accession>
<keyword evidence="1" id="KW-0812">Transmembrane</keyword>
<reference evidence="2 3" key="1">
    <citation type="submission" date="2019-12" db="EMBL/GenBank/DDBJ databases">
        <title>Nocardia macrotermitis sp. nov. and Nocardia aurantia sp. nov., isolated from the gut of the fungus growing-termite Macrotermes natalensis.</title>
        <authorList>
            <person name="Christine B."/>
            <person name="Rene B."/>
        </authorList>
    </citation>
    <scope>NUCLEOTIDE SEQUENCE [LARGE SCALE GENOMIC DNA]</scope>
    <source>
        <strain evidence="2 3">DSM 102126</strain>
    </source>
</reference>
<sequence>MSTTPHRRHRFQRKVGRLIQAALFAAVRGLAYALGGAVGAGFFYWVTQHF</sequence>
<dbReference type="EMBL" id="WUTW01000004">
    <property type="protein sequence ID" value="MXQ66248.1"/>
    <property type="molecule type" value="Genomic_DNA"/>
</dbReference>
<organism evidence="2 3">
    <name type="scientific">Actinomadura rayongensis</name>
    <dbReference type="NCBI Taxonomy" id="1429076"/>
    <lineage>
        <taxon>Bacteria</taxon>
        <taxon>Bacillati</taxon>
        <taxon>Actinomycetota</taxon>
        <taxon>Actinomycetes</taxon>
        <taxon>Streptosporangiales</taxon>
        <taxon>Thermomonosporaceae</taxon>
        <taxon>Actinomadura</taxon>
    </lineage>
</organism>
<dbReference type="RefSeq" id="WP_161104461.1">
    <property type="nucleotide sequence ID" value="NZ_JBHLYI010000007.1"/>
</dbReference>
<evidence type="ECO:0000313" key="3">
    <source>
        <dbReference type="Proteomes" id="UP000431901"/>
    </source>
</evidence>
<gene>
    <name evidence="2" type="ORF">GQ466_19715</name>
</gene>
<dbReference type="Proteomes" id="UP000431901">
    <property type="component" value="Unassembled WGS sequence"/>
</dbReference>
<dbReference type="AlphaFoldDB" id="A0A6I4W9F0"/>
<keyword evidence="3" id="KW-1185">Reference proteome</keyword>
<evidence type="ECO:0000256" key="1">
    <source>
        <dbReference type="SAM" id="Phobius"/>
    </source>
</evidence>
<proteinExistence type="predicted"/>
<comment type="caution">
    <text evidence="2">The sequence shown here is derived from an EMBL/GenBank/DDBJ whole genome shotgun (WGS) entry which is preliminary data.</text>
</comment>
<evidence type="ECO:0000313" key="2">
    <source>
        <dbReference type="EMBL" id="MXQ66248.1"/>
    </source>
</evidence>
<name>A0A6I4W9F0_9ACTN</name>
<feature type="transmembrane region" description="Helical" evidence="1">
    <location>
        <begin position="21"/>
        <end position="46"/>
    </location>
</feature>
<keyword evidence="1" id="KW-1133">Transmembrane helix</keyword>
<keyword evidence="1" id="KW-0472">Membrane</keyword>
<protein>
    <submittedName>
        <fullName evidence="2">Uncharacterized protein</fullName>
    </submittedName>
</protein>